<dbReference type="HOGENOM" id="CLU_212773_0_0_6"/>
<dbReference type="EMBL" id="HF680312">
    <property type="protein sequence ID" value="CCU70907.1"/>
    <property type="molecule type" value="Genomic_DNA"/>
</dbReference>
<reference evidence="1 2" key="1">
    <citation type="journal article" date="2013" name="Genome Announc.">
        <title>Genome Sequence of Thalassolituus oleivorans MIL-1 (DSM 14913T).</title>
        <authorList>
            <person name="Golyshin P.N."/>
            <person name="Werner J."/>
            <person name="Chernikova T.N."/>
            <person name="Tran H."/>
            <person name="Ferrer M."/>
            <person name="Yakimov M.M."/>
            <person name="Teeling H."/>
            <person name="Golyshina O.V."/>
        </authorList>
    </citation>
    <scope>NUCLEOTIDE SEQUENCE [LARGE SCALE GENOMIC DNA]</scope>
    <source>
        <strain evidence="1 2">MIL-1</strain>
    </source>
</reference>
<protein>
    <submittedName>
        <fullName evidence="1">Uncharacterized protein</fullName>
    </submittedName>
</protein>
<proteinExistence type="predicted"/>
<dbReference type="AlphaFoldDB" id="M5DP41"/>
<evidence type="ECO:0000313" key="2">
    <source>
        <dbReference type="Proteomes" id="UP000011866"/>
    </source>
</evidence>
<sequence length="49" mass="5746">MFFALLMLVFGVWIGWEWAHSTIATECERQGSFYVGKKTFKCSEITEHE</sequence>
<organism evidence="1 2">
    <name type="scientific">Thalassolituus oleivorans MIL-1</name>
    <dbReference type="NCBI Taxonomy" id="1298593"/>
    <lineage>
        <taxon>Bacteria</taxon>
        <taxon>Pseudomonadati</taxon>
        <taxon>Pseudomonadota</taxon>
        <taxon>Gammaproteobacteria</taxon>
        <taxon>Oceanospirillales</taxon>
        <taxon>Oceanospirillaceae</taxon>
        <taxon>Thalassolituus</taxon>
    </lineage>
</organism>
<evidence type="ECO:0000313" key="1">
    <source>
        <dbReference type="EMBL" id="CCU70907.1"/>
    </source>
</evidence>
<dbReference type="Proteomes" id="UP000011866">
    <property type="component" value="Chromosome"/>
</dbReference>
<gene>
    <name evidence="1" type="ORF">TOL_0468</name>
</gene>
<dbReference type="KEGG" id="tol:TOL_0468"/>
<name>M5DP41_9GAMM</name>
<accession>M5DP41</accession>
<keyword evidence="2" id="KW-1185">Reference proteome</keyword>